<dbReference type="SMART" id="SM00360">
    <property type="entry name" value="RRM"/>
    <property type="match status" value="1"/>
</dbReference>
<dbReference type="GO" id="GO:0003723">
    <property type="term" value="F:RNA binding"/>
    <property type="evidence" value="ECO:0007669"/>
    <property type="project" value="UniProtKB-UniRule"/>
</dbReference>
<dbReference type="GO" id="GO:0005634">
    <property type="term" value="C:nucleus"/>
    <property type="evidence" value="ECO:0007669"/>
    <property type="project" value="UniProtKB-SubCell"/>
</dbReference>
<sequence length="376" mass="41749">MAVLLETSKGDIVVDLFTEECPLASRNFVKLCKIKYYNNVLFHNVQQNFIAQSGDPTGTGTGGDSVYGIMYGEQAHFFEDEIRPHLRHKKKGMVAMAGAGEDRNASQFYITLGKDLDSLDEKHTIFGEVSEGLEVLDAINEAICDANGRPLQNIRIRHTILLDDPFPDPPQLADHIPEGSPEPVYATDDRLEDDWVPQEDGRSIEEIERETRQREAENRAVVLEMIGDLPEADAKPPSNMLFVCKLNPVTTEEDLEIIFSRFGNITSCDIIRDWKTGDSLCYAFIGFDSDQACEEAYFKMNNCLIDDRRIKVDFSQSVHHLWKQFRRHGKAGGAEEAAAAAEQGGQEKRPAAPGRLELKPGAGQVYAGPAGTGTCP</sequence>
<dbReference type="SUPFAM" id="SSF54928">
    <property type="entry name" value="RNA-binding domain, RBD"/>
    <property type="match status" value="1"/>
</dbReference>
<keyword evidence="5 8" id="KW-0413">Isomerase</keyword>
<evidence type="ECO:0000259" key="11">
    <source>
        <dbReference type="PROSITE" id="PS50102"/>
    </source>
</evidence>
<dbReference type="InterPro" id="IPR029000">
    <property type="entry name" value="Cyclophilin-like_dom_sf"/>
</dbReference>
<organism evidence="12 13">
    <name type="scientific">Coccomyxa subellipsoidea (strain C-169)</name>
    <name type="common">Green microalga</name>
    <dbReference type="NCBI Taxonomy" id="574566"/>
    <lineage>
        <taxon>Eukaryota</taxon>
        <taxon>Viridiplantae</taxon>
        <taxon>Chlorophyta</taxon>
        <taxon>core chlorophytes</taxon>
        <taxon>Trebouxiophyceae</taxon>
        <taxon>Trebouxiophyceae incertae sedis</taxon>
        <taxon>Coccomyxaceae</taxon>
        <taxon>Coccomyxa</taxon>
        <taxon>Coccomyxa subellipsoidea</taxon>
    </lineage>
</organism>
<dbReference type="GO" id="GO:0003755">
    <property type="term" value="F:peptidyl-prolyl cis-trans isomerase activity"/>
    <property type="evidence" value="ECO:0007669"/>
    <property type="project" value="UniProtKB-UniRule"/>
</dbReference>
<evidence type="ECO:0000256" key="4">
    <source>
        <dbReference type="ARBA" id="ARBA00023110"/>
    </source>
</evidence>
<evidence type="ECO:0000313" key="13">
    <source>
        <dbReference type="Proteomes" id="UP000007264"/>
    </source>
</evidence>
<dbReference type="InterPro" id="IPR035542">
    <property type="entry name" value="CRIP"/>
</dbReference>
<dbReference type="OrthoDB" id="2083at2759"/>
<name>I0Z424_COCSC</name>
<dbReference type="InterPro" id="IPR035538">
    <property type="entry name" value="Cyclophilin_PPIL4"/>
</dbReference>
<dbReference type="Gene3D" id="2.40.100.10">
    <property type="entry name" value="Cyclophilin-like"/>
    <property type="match status" value="1"/>
</dbReference>
<comment type="catalytic activity">
    <reaction evidence="1 8">
        <text>[protein]-peptidylproline (omega=180) = [protein]-peptidylproline (omega=0)</text>
        <dbReference type="Rhea" id="RHEA:16237"/>
        <dbReference type="Rhea" id="RHEA-COMP:10747"/>
        <dbReference type="Rhea" id="RHEA-COMP:10748"/>
        <dbReference type="ChEBI" id="CHEBI:83833"/>
        <dbReference type="ChEBI" id="CHEBI:83834"/>
        <dbReference type="EC" id="5.2.1.8"/>
    </reaction>
</comment>
<dbReference type="PROSITE" id="PS50072">
    <property type="entry name" value="CSA_PPIASE_2"/>
    <property type="match status" value="1"/>
</dbReference>
<dbReference type="Gene3D" id="3.30.70.330">
    <property type="match status" value="1"/>
</dbReference>
<dbReference type="PRINTS" id="PR00153">
    <property type="entry name" value="CSAPPISMRASE"/>
</dbReference>
<accession>I0Z424</accession>
<dbReference type="Pfam" id="PF00076">
    <property type="entry name" value="RRM_1"/>
    <property type="match status" value="1"/>
</dbReference>
<dbReference type="FunFam" id="2.40.100.10:FF:000015">
    <property type="entry name" value="Peptidyl-prolyl cis-trans isomerase"/>
    <property type="match status" value="1"/>
</dbReference>
<keyword evidence="3 7" id="KW-0694">RNA-binding</keyword>
<evidence type="ECO:0000256" key="1">
    <source>
        <dbReference type="ARBA" id="ARBA00000971"/>
    </source>
</evidence>
<evidence type="ECO:0000256" key="6">
    <source>
        <dbReference type="ARBA" id="ARBA00023242"/>
    </source>
</evidence>
<evidence type="ECO:0000313" key="12">
    <source>
        <dbReference type="EMBL" id="EIE25393.1"/>
    </source>
</evidence>
<evidence type="ECO:0000256" key="9">
    <source>
        <dbReference type="SAM" id="MobiDB-lite"/>
    </source>
</evidence>
<evidence type="ECO:0000256" key="7">
    <source>
        <dbReference type="PROSITE-ProRule" id="PRU00176"/>
    </source>
</evidence>
<dbReference type="EC" id="5.2.1.8" evidence="8"/>
<dbReference type="InterPro" id="IPR002130">
    <property type="entry name" value="Cyclophilin-type_PPIase_dom"/>
</dbReference>
<dbReference type="CDD" id="cd01921">
    <property type="entry name" value="cyclophilin_RRM"/>
    <property type="match status" value="1"/>
</dbReference>
<comment type="caution">
    <text evidence="12">The sequence shown here is derived from an EMBL/GenBank/DDBJ whole genome shotgun (WGS) entry which is preliminary data.</text>
</comment>
<keyword evidence="13" id="KW-1185">Reference proteome</keyword>
<protein>
    <recommendedName>
        <fullName evidence="8">Peptidyl-prolyl cis-trans isomerase</fullName>
        <shortName evidence="8">PPIase</shortName>
        <ecNumber evidence="8">5.2.1.8</ecNumber>
    </recommendedName>
</protein>
<feature type="domain" description="RRM" evidence="11">
    <location>
        <begin position="239"/>
        <end position="317"/>
    </location>
</feature>
<comment type="similarity">
    <text evidence="8">Belongs to the cyclophilin-type PPIase family. PPIL4 subfamily.</text>
</comment>
<dbReference type="CDD" id="cd12235">
    <property type="entry name" value="RRM_PPIL4"/>
    <property type="match status" value="1"/>
</dbReference>
<dbReference type="RefSeq" id="XP_005649937.1">
    <property type="nucleotide sequence ID" value="XM_005649880.1"/>
</dbReference>
<evidence type="ECO:0000259" key="10">
    <source>
        <dbReference type="PROSITE" id="PS50072"/>
    </source>
</evidence>
<evidence type="ECO:0000256" key="3">
    <source>
        <dbReference type="ARBA" id="ARBA00022884"/>
    </source>
</evidence>
<proteinExistence type="inferred from homology"/>
<dbReference type="Pfam" id="PF00160">
    <property type="entry name" value="Pro_isomerase"/>
    <property type="match status" value="1"/>
</dbReference>
<feature type="domain" description="PPIase cyclophilin-type" evidence="10">
    <location>
        <begin position="10"/>
        <end position="161"/>
    </location>
</feature>
<keyword evidence="6 8" id="KW-0539">Nucleus</keyword>
<keyword evidence="4 8" id="KW-0697">Rotamase</keyword>
<dbReference type="InterPro" id="IPR035979">
    <property type="entry name" value="RBD_domain_sf"/>
</dbReference>
<dbReference type="AlphaFoldDB" id="I0Z424"/>
<reference evidence="12 13" key="1">
    <citation type="journal article" date="2012" name="Genome Biol.">
        <title>The genome of the polar eukaryotic microalga coccomyxa subellipsoidea reveals traits of cold adaptation.</title>
        <authorList>
            <person name="Blanc G."/>
            <person name="Agarkova I."/>
            <person name="Grimwood J."/>
            <person name="Kuo A."/>
            <person name="Brueggeman A."/>
            <person name="Dunigan D."/>
            <person name="Gurnon J."/>
            <person name="Ladunga I."/>
            <person name="Lindquist E."/>
            <person name="Lucas S."/>
            <person name="Pangilinan J."/>
            <person name="Proschold T."/>
            <person name="Salamov A."/>
            <person name="Schmutz J."/>
            <person name="Weeks D."/>
            <person name="Yamada T."/>
            <person name="Claverie J.M."/>
            <person name="Grigoriev I."/>
            <person name="Van Etten J."/>
            <person name="Lomsadze A."/>
            <person name="Borodovsky M."/>
        </authorList>
    </citation>
    <scope>NUCLEOTIDE SEQUENCE [LARGE SCALE GENOMIC DNA]</scope>
    <source>
        <strain evidence="12 13">C-169</strain>
    </source>
</reference>
<dbReference type="KEGG" id="csl:COCSUDRAFT_13222"/>
<evidence type="ECO:0000256" key="5">
    <source>
        <dbReference type="ARBA" id="ARBA00023235"/>
    </source>
</evidence>
<feature type="compositionally biased region" description="Low complexity" evidence="9">
    <location>
        <begin position="334"/>
        <end position="344"/>
    </location>
</feature>
<dbReference type="GeneID" id="17043395"/>
<dbReference type="Proteomes" id="UP000007264">
    <property type="component" value="Unassembled WGS sequence"/>
</dbReference>
<dbReference type="SUPFAM" id="SSF50891">
    <property type="entry name" value="Cyclophilin-like"/>
    <property type="match status" value="1"/>
</dbReference>
<comment type="function">
    <text evidence="8">PPIases accelerate the folding of proteins. It catalyzes the cis-trans isomerization of proline imidic peptide bonds in oligopeptides.</text>
</comment>
<evidence type="ECO:0000256" key="2">
    <source>
        <dbReference type="ARBA" id="ARBA00004123"/>
    </source>
</evidence>
<dbReference type="STRING" id="574566.I0Z424"/>
<dbReference type="EMBL" id="AGSI01000004">
    <property type="protein sequence ID" value="EIE25393.1"/>
    <property type="molecule type" value="Genomic_DNA"/>
</dbReference>
<dbReference type="PANTHER" id="PTHR45843:SF1">
    <property type="entry name" value="PEPTIDYL-PROLYL CIS-TRANS ISOMERASE-LIKE 4"/>
    <property type="match status" value="1"/>
</dbReference>
<evidence type="ECO:0000256" key="8">
    <source>
        <dbReference type="RuleBase" id="RU365081"/>
    </source>
</evidence>
<dbReference type="InterPro" id="IPR012677">
    <property type="entry name" value="Nucleotide-bd_a/b_plait_sf"/>
</dbReference>
<dbReference type="PANTHER" id="PTHR45843">
    <property type="entry name" value="PEPTIDYL-PROLYL CIS-TRANS ISOMERASE-LIKE 4"/>
    <property type="match status" value="1"/>
</dbReference>
<dbReference type="InterPro" id="IPR000504">
    <property type="entry name" value="RRM_dom"/>
</dbReference>
<dbReference type="eggNOG" id="KOG0415">
    <property type="taxonomic scope" value="Eukaryota"/>
</dbReference>
<feature type="region of interest" description="Disordered" evidence="9">
    <location>
        <begin position="333"/>
        <end position="376"/>
    </location>
</feature>
<gene>
    <name evidence="12" type="ORF">COCSUDRAFT_13222</name>
</gene>
<comment type="subcellular location">
    <subcellularLocation>
        <location evidence="2 8">Nucleus</location>
    </subcellularLocation>
</comment>
<dbReference type="PROSITE" id="PS50102">
    <property type="entry name" value="RRM"/>
    <property type="match status" value="1"/>
</dbReference>